<keyword evidence="1" id="KW-1133">Transmembrane helix</keyword>
<proteinExistence type="predicted"/>
<dbReference type="STRING" id="313596.RB2501_03940"/>
<evidence type="ECO:0000256" key="1">
    <source>
        <dbReference type="SAM" id="Phobius"/>
    </source>
</evidence>
<dbReference type="EMBL" id="CP001712">
    <property type="protein sequence ID" value="EAR16016.1"/>
    <property type="molecule type" value="Genomic_DNA"/>
</dbReference>
<dbReference type="Proteomes" id="UP000009049">
    <property type="component" value="Chromosome"/>
</dbReference>
<sequence>MIMEDQISVGTRFLNGFLTVMVVLLVLVLGAVIISLILAAFGVF</sequence>
<keyword evidence="3" id="KW-1185">Reference proteome</keyword>
<reference evidence="2 3" key="1">
    <citation type="journal article" date="2009" name="J. Bacteriol.">
        <title>Complete genome sequence of Robiginitalea biformata HTCC2501.</title>
        <authorList>
            <person name="Oh H.M."/>
            <person name="Giovannoni S.J."/>
            <person name="Lee K."/>
            <person name="Ferriera S."/>
            <person name="Johnson J."/>
            <person name="Cho J.C."/>
        </authorList>
    </citation>
    <scope>NUCLEOTIDE SEQUENCE [LARGE SCALE GENOMIC DNA]</scope>
    <source>
        <strain evidence="3">ATCC BAA-864 / HTCC2501 / KCTC 12146</strain>
    </source>
</reference>
<keyword evidence="1" id="KW-0812">Transmembrane</keyword>
<organism evidence="2 3">
    <name type="scientific">Robiginitalea biformata (strain ATCC BAA-864 / DSM 15991 / KCTC 12146 / HTCC2501)</name>
    <dbReference type="NCBI Taxonomy" id="313596"/>
    <lineage>
        <taxon>Bacteria</taxon>
        <taxon>Pseudomonadati</taxon>
        <taxon>Bacteroidota</taxon>
        <taxon>Flavobacteriia</taxon>
        <taxon>Flavobacteriales</taxon>
        <taxon>Flavobacteriaceae</taxon>
        <taxon>Robiginitalea</taxon>
    </lineage>
</organism>
<dbReference type="KEGG" id="rbi:RB2501_03940"/>
<evidence type="ECO:0000313" key="3">
    <source>
        <dbReference type="Proteomes" id="UP000009049"/>
    </source>
</evidence>
<protein>
    <submittedName>
        <fullName evidence="2">Uncharacterized protein</fullName>
    </submittedName>
</protein>
<keyword evidence="1" id="KW-0472">Membrane</keyword>
<gene>
    <name evidence="2" type="ordered locus">RB2501_03940</name>
</gene>
<name>A4CGF8_ROBBH</name>
<feature type="transmembrane region" description="Helical" evidence="1">
    <location>
        <begin position="20"/>
        <end position="43"/>
    </location>
</feature>
<dbReference type="AlphaFoldDB" id="A4CGF8"/>
<evidence type="ECO:0000313" key="2">
    <source>
        <dbReference type="EMBL" id="EAR16016.1"/>
    </source>
</evidence>
<dbReference type="HOGENOM" id="CLU_218057_0_0_10"/>
<accession>A4CGF8</accession>